<protein>
    <submittedName>
        <fullName evidence="6">Plectin a</fullName>
    </submittedName>
</protein>
<dbReference type="Gene3D" id="3.30.420.10">
    <property type="entry name" value="Ribonuclease H-like superfamily/Ribonuclease H"/>
    <property type="match status" value="1"/>
</dbReference>
<feature type="domain" description="CCHC-type" evidence="4">
    <location>
        <begin position="622"/>
        <end position="637"/>
    </location>
</feature>
<dbReference type="InterPro" id="IPR040676">
    <property type="entry name" value="DUF5641"/>
</dbReference>
<feature type="region of interest" description="Disordered" evidence="3">
    <location>
        <begin position="655"/>
        <end position="701"/>
    </location>
</feature>
<dbReference type="InterPro" id="IPR036397">
    <property type="entry name" value="RNaseH_sf"/>
</dbReference>
<feature type="compositionally biased region" description="Polar residues" evidence="3">
    <location>
        <begin position="688"/>
        <end position="701"/>
    </location>
</feature>
<keyword evidence="2" id="KW-0175">Coiled coil</keyword>
<dbReference type="SUPFAM" id="SSF56672">
    <property type="entry name" value="DNA/RNA polymerases"/>
    <property type="match status" value="1"/>
</dbReference>
<feature type="non-terminal residue" evidence="6">
    <location>
        <position position="1"/>
    </location>
</feature>
<dbReference type="GO" id="GO:0015074">
    <property type="term" value="P:DNA integration"/>
    <property type="evidence" value="ECO:0007669"/>
    <property type="project" value="InterPro"/>
</dbReference>
<dbReference type="EMBL" id="HADW01020537">
    <property type="protein sequence ID" value="SBP21937.1"/>
    <property type="molecule type" value="Transcribed_RNA"/>
</dbReference>
<dbReference type="PANTHER" id="PTHR47331">
    <property type="entry name" value="PHD-TYPE DOMAIN-CONTAINING PROTEIN"/>
    <property type="match status" value="1"/>
</dbReference>
<dbReference type="InterPro" id="IPR005312">
    <property type="entry name" value="DUF1759"/>
</dbReference>
<reference evidence="6" key="1">
    <citation type="submission" date="2016-05" db="EMBL/GenBank/DDBJ databases">
        <authorList>
            <person name="Lavstsen T."/>
            <person name="Jespersen J.S."/>
        </authorList>
    </citation>
    <scope>NUCLEOTIDE SEQUENCE</scope>
    <source>
        <tissue evidence="6">Brain</tissue>
    </source>
</reference>
<dbReference type="SUPFAM" id="SSF53098">
    <property type="entry name" value="Ribonuclease H-like"/>
    <property type="match status" value="1"/>
</dbReference>
<keyword evidence="1" id="KW-0862">Zinc</keyword>
<keyword evidence="1" id="KW-0863">Zinc-finger</keyword>
<dbReference type="InterPro" id="IPR008042">
    <property type="entry name" value="Retrotrans_Pao"/>
</dbReference>
<feature type="region of interest" description="Disordered" evidence="3">
    <location>
        <begin position="175"/>
        <end position="206"/>
    </location>
</feature>
<dbReference type="InterPro" id="IPR043502">
    <property type="entry name" value="DNA/RNA_pol_sf"/>
</dbReference>
<gene>
    <name evidence="6" type="primary">PLECA</name>
</gene>
<feature type="compositionally biased region" description="Basic and acidic residues" evidence="3">
    <location>
        <begin position="42"/>
        <end position="55"/>
    </location>
</feature>
<feature type="compositionally biased region" description="Polar residues" evidence="3">
    <location>
        <begin position="10"/>
        <end position="27"/>
    </location>
</feature>
<dbReference type="InterPro" id="IPR012337">
    <property type="entry name" value="RNaseH-like_sf"/>
</dbReference>
<feature type="region of interest" description="Disordered" evidence="3">
    <location>
        <begin position="315"/>
        <end position="346"/>
    </location>
</feature>
<feature type="coiled-coil region" evidence="2">
    <location>
        <begin position="232"/>
        <end position="291"/>
    </location>
</feature>
<dbReference type="GO" id="GO:0003676">
    <property type="term" value="F:nucleic acid binding"/>
    <property type="evidence" value="ECO:0007669"/>
    <property type="project" value="InterPro"/>
</dbReference>
<dbReference type="CDD" id="cd01644">
    <property type="entry name" value="RT_pepA17"/>
    <property type="match status" value="1"/>
</dbReference>
<evidence type="ECO:0000313" key="6">
    <source>
        <dbReference type="EMBL" id="SBP21937.1"/>
    </source>
</evidence>
<dbReference type="GO" id="GO:0008270">
    <property type="term" value="F:zinc ion binding"/>
    <property type="evidence" value="ECO:0007669"/>
    <property type="project" value="UniProtKB-KW"/>
</dbReference>
<dbReference type="PANTHER" id="PTHR47331:SF5">
    <property type="entry name" value="RIBONUCLEASE H"/>
    <property type="match status" value="1"/>
</dbReference>
<evidence type="ECO:0000256" key="3">
    <source>
        <dbReference type="SAM" id="MobiDB-lite"/>
    </source>
</evidence>
<dbReference type="PROSITE" id="PS50158">
    <property type="entry name" value="ZF_CCHC"/>
    <property type="match status" value="1"/>
</dbReference>
<organism evidence="6">
    <name type="scientific">Iconisemion striatum</name>
    <dbReference type="NCBI Taxonomy" id="60296"/>
    <lineage>
        <taxon>Eukaryota</taxon>
        <taxon>Metazoa</taxon>
        <taxon>Chordata</taxon>
        <taxon>Craniata</taxon>
        <taxon>Vertebrata</taxon>
        <taxon>Euteleostomi</taxon>
        <taxon>Actinopterygii</taxon>
        <taxon>Neopterygii</taxon>
        <taxon>Teleostei</taxon>
        <taxon>Neoteleostei</taxon>
        <taxon>Acanthomorphata</taxon>
        <taxon>Ovalentaria</taxon>
        <taxon>Atherinomorphae</taxon>
        <taxon>Cyprinodontiformes</taxon>
        <taxon>Nothobranchiidae</taxon>
        <taxon>Iconisemion</taxon>
    </lineage>
</organism>
<evidence type="ECO:0000256" key="2">
    <source>
        <dbReference type="SAM" id="Coils"/>
    </source>
</evidence>
<evidence type="ECO:0000259" key="5">
    <source>
        <dbReference type="PROSITE" id="PS50994"/>
    </source>
</evidence>
<reference evidence="6" key="2">
    <citation type="submission" date="2016-06" db="EMBL/GenBank/DDBJ databases">
        <title>The genome of a short-lived fish provides insights into sex chromosome evolution and the genetic control of aging.</title>
        <authorList>
            <person name="Reichwald K."/>
            <person name="Felder M."/>
            <person name="Petzold A."/>
            <person name="Koch P."/>
            <person name="Groth M."/>
            <person name="Platzer M."/>
        </authorList>
    </citation>
    <scope>NUCLEOTIDE SEQUENCE</scope>
    <source>
        <tissue evidence="6">Brain</tissue>
    </source>
</reference>
<keyword evidence="1" id="KW-0479">Metal-binding</keyword>
<dbReference type="Pfam" id="PF03564">
    <property type="entry name" value="DUF1759"/>
    <property type="match status" value="1"/>
</dbReference>
<feature type="compositionally biased region" description="Basic and acidic residues" evidence="3">
    <location>
        <begin position="62"/>
        <end position="72"/>
    </location>
</feature>
<name>A0A1A7XUY1_9TELE</name>
<feature type="region of interest" description="Disordered" evidence="3">
    <location>
        <begin position="1"/>
        <end position="72"/>
    </location>
</feature>
<proteinExistence type="predicted"/>
<feature type="compositionally biased region" description="Basic and acidic residues" evidence="3">
    <location>
        <begin position="667"/>
        <end position="687"/>
    </location>
</feature>
<feature type="compositionally biased region" description="Low complexity" evidence="3">
    <location>
        <begin position="178"/>
        <end position="206"/>
    </location>
</feature>
<feature type="compositionally biased region" description="Basic and acidic residues" evidence="3">
    <location>
        <begin position="317"/>
        <end position="333"/>
    </location>
</feature>
<sequence length="2047" mass="232730">NTKMSEFDTNENLQGDPSNVADLQQQPKLEEQALKTNVSDIEVGKKPLPAEEKPRRSQRTRKLTEKGQELYDDNSKKLERRFTLTYENWKALAKKAKKVLDGASSSKALQELMSKIQCASADVKQAYEDLRRHTPPDADTRRRMDTCDAVSKRILEKAATCFKENDCDDVLSNQEGLSDSGSTSSSLASQNTKSSAKGKSSVSSLSIKSRQSSLSSERKQAAAADLAATQATLKVLEEIESERQLLESLEAEDRKRIALQEAENAARRNALEEKRRQIERLETVKKMNAAKAQLQVYNQDASSDVEISELLHNCKPVQDKSPKGKRNVSDHPEATPLRDMQSKLHQPDSSATLAEAIAESINVSRLPVPEPSVFTGDPLRYKDWKMSFQTLIGRKNIPINEKIYYLRKYVGGSARKAVESYFLLATDAAYNSAWEILEERFGSPFVVAKAFKDKLASWPKVGPKDSVELREFSDFLRGCQAAMSQIKSLEVLNDCGENQKLLTKLPDWLVARWNRKVIEIEETTNAFPDFSHFVDFINKEAKIACNPVTSLHALKSSDVEKIKTTKPQNIGAKVLVSCSEENTDVKKCTFCEKSNHGIVTCWKFISKPIEERVKFVQMKKLCFGCLKPGHQSKSCEKRNSCEKCKGKHPTCLHEDREKLTKKGTNSSDERKEKAKDSETVRSRETVESKQTVETSNKATATSNRVVQDTDGLYASTVVPVWLSTTSNPENEILVYALLDNQSDTTFILQERAENLETQKEPVQLKLSTLSSRSTIIPSQKITGLQVRGFFSSKKISLPVTYSREFIPANLSHIPTPKTARTWPHLEHLAEEIAPLIDCDVALLIGYNCPQALLPREVVSGKDNEPFAQKTDLGWSIVGCVNPCVDYGDAIGCSHRIIAKPVEPHLQSSSKLTSEVRYIYRTQVKEIISPPDVLKLLESDFSERTVEDAHFSQEDLRFISVMEGGIKIKADGHCEMPLPFKKDRPKLPDNKGCAVHRLKCLKRRFEKDKQYKGDYTAFMSDIIRNGDAEKVPVEEIDNTPAWYIPHHGVYHPHKPGKIRVVFDCSAKFEGVSLKDHLLTGPELTNSLIGVLCRFRKGPVAIMCDIERMFHQFHVKKEDQDYLRFLWWENGNLQMEPIIYRMQVHLFGAASSPGCANFGLRHIAAQGHGHFSETTIRFIERNFYVDDGLTSVATEDEAIKLVSEARQLCGAGKLRIHKFISNKREVLEFIPKEECAETARNPDLALGDLQIERALGIKWCVISDQFHFSVVVNECPFSRRGVLSTVASIFDPLGFVAPFILVGKQILQQMCRDKVEWDEPLSEELKPRWEHWLLDLKNLSDIKIQRCYLPEGFAKVQRYELHHFSDASVTGYGECSYLRAVSVSNQIHCTLVAGKARVTPSKITTVPRLELSAAVVAVQTSDMLKKELEIEAQEFFWTDSKVVLGYVNNDARRFHIFVANRVHRIQESTDSSQWRYVTSEENPADHASRGLTAKGLVTSNWFTGPSFLWKDELPFGNEMVGDMTVEDPELRKTCVHKTLTTKYSLIHCFSKFSSWTRLVKAIARLRRRIKEIKGLTSRTNEATSLEERQEAELAIMAIVQREEFSEEIRKLKQKKETATKDKTSRLYKLNPFLDEQDVLRVGGRLENADLHPHVKHPAILPSKSHISKLLIEHYHQQVHHQGRGITMNELRSNGIWILGCSHAVSSYIYNCVPCRRFRRNAEVQKMADLPRERVETTPPFTYCGMDCFGPFYIKEGRKELKRYGLLFTCLCSRAVHIELLDDMTTDAFINALRAFIALRGNVRQLRSDQGTNFVGARREFMEAVKEMNQEPLKQLGCEFVMNPPSASHMGGAWERQIKTIRSVLSSILSQSSKRLDSSSLRTYFYEVMAIINSRPLTAHLLNDPTGPQSLTPNHILTMKSSVVLPPPGVFTKEDLYLRKRWRQVQYLANEFWNRWKREYLLNLQQREKWHKTQRNARTNDIVILMDNSVPRNEWKLAKVTKVYPSDDGFVRKVQLLMSDATLDSQGRRINKPVYLERPIHKTVTLLEAD</sequence>
<feature type="region of interest" description="Disordered" evidence="3">
    <location>
        <begin position="629"/>
        <end position="648"/>
    </location>
</feature>
<evidence type="ECO:0000256" key="1">
    <source>
        <dbReference type="PROSITE-ProRule" id="PRU00047"/>
    </source>
</evidence>
<accession>A0A1A7XUY1</accession>
<dbReference type="Pfam" id="PF18701">
    <property type="entry name" value="DUF5641"/>
    <property type="match status" value="1"/>
</dbReference>
<feature type="domain" description="Integrase catalytic" evidence="5">
    <location>
        <begin position="1732"/>
        <end position="1918"/>
    </location>
</feature>
<dbReference type="EMBL" id="HADX01002217">
    <property type="protein sequence ID" value="SBP24449.1"/>
    <property type="molecule type" value="Transcribed_RNA"/>
</dbReference>
<dbReference type="Pfam" id="PF05380">
    <property type="entry name" value="Peptidase_A17"/>
    <property type="match status" value="1"/>
</dbReference>
<dbReference type="InterPro" id="IPR001878">
    <property type="entry name" value="Znf_CCHC"/>
</dbReference>
<feature type="compositionally biased region" description="Basic and acidic residues" evidence="3">
    <location>
        <begin position="633"/>
        <end position="644"/>
    </location>
</feature>
<dbReference type="InterPro" id="IPR001584">
    <property type="entry name" value="Integrase_cat-core"/>
</dbReference>
<dbReference type="PROSITE" id="PS50994">
    <property type="entry name" value="INTEGRASE"/>
    <property type="match status" value="1"/>
</dbReference>
<evidence type="ECO:0000259" key="4">
    <source>
        <dbReference type="PROSITE" id="PS50158"/>
    </source>
</evidence>